<dbReference type="InterPro" id="IPR001608">
    <property type="entry name" value="Ala_racemase_N"/>
</dbReference>
<organism evidence="4 5">
    <name type="scientific">Tistlia consotensis USBA 355</name>
    <dbReference type="NCBI Taxonomy" id="560819"/>
    <lineage>
        <taxon>Bacteria</taxon>
        <taxon>Pseudomonadati</taxon>
        <taxon>Pseudomonadota</taxon>
        <taxon>Alphaproteobacteria</taxon>
        <taxon>Rhodospirillales</taxon>
        <taxon>Rhodovibrionaceae</taxon>
        <taxon>Tistlia</taxon>
    </lineage>
</organism>
<evidence type="ECO:0000313" key="5">
    <source>
        <dbReference type="Proteomes" id="UP000192917"/>
    </source>
</evidence>
<dbReference type="InterPro" id="IPR042208">
    <property type="entry name" value="D-ser_dehydrat-like_sf"/>
</dbReference>
<evidence type="ECO:0000259" key="3">
    <source>
        <dbReference type="SMART" id="SM01119"/>
    </source>
</evidence>
<comment type="similarity">
    <text evidence="1">Belongs to the DSD1 family.</text>
</comment>
<reference evidence="4 5" key="1">
    <citation type="submission" date="2017-04" db="EMBL/GenBank/DDBJ databases">
        <authorList>
            <person name="Afonso C.L."/>
            <person name="Miller P.J."/>
            <person name="Scott M.A."/>
            <person name="Spackman E."/>
            <person name="Goraichik I."/>
            <person name="Dimitrov K.M."/>
            <person name="Suarez D.L."/>
            <person name="Swayne D.E."/>
        </authorList>
    </citation>
    <scope>NUCLEOTIDE SEQUENCE [LARGE SCALE GENOMIC DNA]</scope>
    <source>
        <strain evidence="4 5">USBA 355</strain>
    </source>
</reference>
<dbReference type="Pfam" id="PF01168">
    <property type="entry name" value="Ala_racemase_N"/>
    <property type="match status" value="1"/>
</dbReference>
<dbReference type="InterPro" id="IPR051466">
    <property type="entry name" value="D-amino_acid_metab_enzyme"/>
</dbReference>
<dbReference type="SUPFAM" id="SSF51419">
    <property type="entry name" value="PLP-binding barrel"/>
    <property type="match status" value="1"/>
</dbReference>
<sequence length="445" mass="46539">MPASAMPAPDLAAPDLAALPLDALTKGIPAAAAPLALGDIGRQGWNLLAGDLPLPLLLLREPALAHNERWMHGFLARTGAAIAPHGKTTMSPQLFRRQLEAGAWAITVATVQQLEVCRRFGVKRVLLANQLVGWPAIRAVTAALAADPDFAFWCLVDSLDGVAALEAGCAEAGLKRPLCVLLEAGVAGGRTGCRDRETALAVARAVRAAPHLALAGVEGFEGLIQGESEAAREAAVAAFLEVLAGLAEACDAEGLFEADRVLLTAGGSSFFDLVAGRLGAVRLSRPSQVVTRSGCYLTHDSGLYGKAFARMLERSPDLAELGEGPRPALELWSLVQSRPEPGKAILSFGKRDAGFDAGLPVPERWHRPGGAGAPEALAPGHRVTKLHDQHAELALPPESEGGSPLKVGDLVACGISHPCTTFDKWRLVFTVDDAYGVTGGLATFF</sequence>
<dbReference type="InterPro" id="IPR029066">
    <property type="entry name" value="PLP-binding_barrel"/>
</dbReference>
<dbReference type="Pfam" id="PF14031">
    <property type="entry name" value="D-ser_dehydrat"/>
    <property type="match status" value="1"/>
</dbReference>
<proteinExistence type="inferred from homology"/>
<evidence type="ECO:0000256" key="2">
    <source>
        <dbReference type="ARBA" id="ARBA00023239"/>
    </source>
</evidence>
<dbReference type="Proteomes" id="UP000192917">
    <property type="component" value="Unassembled WGS sequence"/>
</dbReference>
<accession>A0A1Y6CG26</accession>
<dbReference type="Gene3D" id="2.40.37.20">
    <property type="entry name" value="D-serine dehydratase-like domain"/>
    <property type="match status" value="1"/>
</dbReference>
<evidence type="ECO:0000313" key="4">
    <source>
        <dbReference type="EMBL" id="SMF53289.1"/>
    </source>
</evidence>
<dbReference type="CDD" id="cd06818">
    <property type="entry name" value="PLPDE_III_cryptic_DSD"/>
    <property type="match status" value="1"/>
</dbReference>
<keyword evidence="5" id="KW-1185">Reference proteome</keyword>
<protein>
    <submittedName>
        <fullName evidence="4">D-serine dehydratase</fullName>
    </submittedName>
</protein>
<dbReference type="GO" id="GO:0016829">
    <property type="term" value="F:lyase activity"/>
    <property type="evidence" value="ECO:0007669"/>
    <property type="project" value="UniProtKB-KW"/>
</dbReference>
<dbReference type="STRING" id="560819.SAMN05428998_11914"/>
<dbReference type="EMBL" id="FWZX01000019">
    <property type="protein sequence ID" value="SMF53289.1"/>
    <property type="molecule type" value="Genomic_DNA"/>
</dbReference>
<dbReference type="PANTHER" id="PTHR28004">
    <property type="entry name" value="ZGC:162816-RELATED"/>
    <property type="match status" value="1"/>
</dbReference>
<dbReference type="RefSeq" id="WP_179243970.1">
    <property type="nucleotide sequence ID" value="NZ_FWZX01000019.1"/>
</dbReference>
<dbReference type="PANTHER" id="PTHR28004:SF8">
    <property type="entry name" value="D-SERINE DEAMINASE"/>
    <property type="match status" value="1"/>
</dbReference>
<dbReference type="InterPro" id="IPR026956">
    <property type="entry name" value="D-ser_dehydrat-like_dom"/>
</dbReference>
<name>A0A1Y6CG26_9PROT</name>
<dbReference type="Gene3D" id="3.20.20.10">
    <property type="entry name" value="Alanine racemase"/>
    <property type="match status" value="1"/>
</dbReference>
<gene>
    <name evidence="4" type="ORF">SAMN05428998_11914</name>
</gene>
<dbReference type="AlphaFoldDB" id="A0A1Y6CG26"/>
<feature type="domain" description="D-serine dehydratase-like" evidence="3">
    <location>
        <begin position="328"/>
        <end position="432"/>
    </location>
</feature>
<evidence type="ECO:0000256" key="1">
    <source>
        <dbReference type="ARBA" id="ARBA00005323"/>
    </source>
</evidence>
<dbReference type="SMART" id="SM01119">
    <property type="entry name" value="D-ser_dehydrat"/>
    <property type="match status" value="1"/>
</dbReference>
<keyword evidence="2" id="KW-0456">Lyase</keyword>